<dbReference type="PANTHER" id="PTHR21666:SF270">
    <property type="entry name" value="MUREIN HYDROLASE ACTIVATOR ENVC"/>
    <property type="match status" value="1"/>
</dbReference>
<comment type="caution">
    <text evidence="2">The sequence shown here is derived from an EMBL/GenBank/DDBJ whole genome shotgun (WGS) entry which is preliminary data.</text>
</comment>
<dbReference type="Gene3D" id="2.70.70.10">
    <property type="entry name" value="Glucose Permease (Domain IIA)"/>
    <property type="match status" value="1"/>
</dbReference>
<organism evidence="2 3">
    <name type="scientific">Microbacterium pumilum</name>
    <dbReference type="NCBI Taxonomy" id="344165"/>
    <lineage>
        <taxon>Bacteria</taxon>
        <taxon>Bacillati</taxon>
        <taxon>Actinomycetota</taxon>
        <taxon>Actinomycetes</taxon>
        <taxon>Micrococcales</taxon>
        <taxon>Microbacteriaceae</taxon>
        <taxon>Microbacterium</taxon>
    </lineage>
</organism>
<dbReference type="InterPro" id="IPR016047">
    <property type="entry name" value="M23ase_b-sheet_dom"/>
</dbReference>
<reference evidence="2 3" key="1">
    <citation type="journal article" date="2019" name="Int. J. Syst. Evol. Microbiol.">
        <title>The Global Catalogue of Microorganisms (GCM) 10K type strain sequencing project: providing services to taxonomists for standard genome sequencing and annotation.</title>
        <authorList>
            <consortium name="The Broad Institute Genomics Platform"/>
            <consortium name="The Broad Institute Genome Sequencing Center for Infectious Disease"/>
            <person name="Wu L."/>
            <person name="Ma J."/>
        </authorList>
    </citation>
    <scope>NUCLEOTIDE SEQUENCE [LARGE SCALE GENOMIC DNA]</scope>
    <source>
        <strain evidence="2 3">JCM 14902</strain>
    </source>
</reference>
<dbReference type="InterPro" id="IPR011055">
    <property type="entry name" value="Dup_hybrid_motif"/>
</dbReference>
<dbReference type="EMBL" id="BAAAOH010000001">
    <property type="protein sequence ID" value="GAA1995542.1"/>
    <property type="molecule type" value="Genomic_DNA"/>
</dbReference>
<dbReference type="SUPFAM" id="SSF51261">
    <property type="entry name" value="Duplicated hybrid motif"/>
    <property type="match status" value="1"/>
</dbReference>
<dbReference type="InterPro" id="IPR050570">
    <property type="entry name" value="Cell_wall_metabolism_enzyme"/>
</dbReference>
<evidence type="ECO:0000313" key="3">
    <source>
        <dbReference type="Proteomes" id="UP001500326"/>
    </source>
</evidence>
<dbReference type="PANTHER" id="PTHR21666">
    <property type="entry name" value="PEPTIDASE-RELATED"/>
    <property type="match status" value="1"/>
</dbReference>
<gene>
    <name evidence="2" type="ORF">GCM10009777_34760</name>
</gene>
<dbReference type="RefSeq" id="WP_344065237.1">
    <property type="nucleotide sequence ID" value="NZ_BAAAOH010000001.1"/>
</dbReference>
<keyword evidence="3" id="KW-1185">Reference proteome</keyword>
<proteinExistence type="predicted"/>
<dbReference type="Proteomes" id="UP001500326">
    <property type="component" value="Unassembled WGS sequence"/>
</dbReference>
<dbReference type="CDD" id="cd12797">
    <property type="entry name" value="M23_peptidase"/>
    <property type="match status" value="1"/>
</dbReference>
<feature type="domain" description="M23ase beta-sheet core" evidence="1">
    <location>
        <begin position="124"/>
        <end position="186"/>
    </location>
</feature>
<name>A0ABN2T1Y2_9MICO</name>
<evidence type="ECO:0000259" key="1">
    <source>
        <dbReference type="Pfam" id="PF01551"/>
    </source>
</evidence>
<protein>
    <submittedName>
        <fullName evidence="2">M23 family metallopeptidase</fullName>
    </submittedName>
</protein>
<evidence type="ECO:0000313" key="2">
    <source>
        <dbReference type="EMBL" id="GAA1995542.1"/>
    </source>
</evidence>
<sequence length="222" mass="23757">MPEPVGEQRTTDAVILRFPFHGRWLARNSPADRVPSHGTALFGTTYAIDFVAVDERGRTAPRGWRSAVATEPPERFFAFGSPLLAPTAGEVVLAHDGETDHAARRSVLALVPYLLGQASRVREGAAGVAGNHVVLSLGAGGPFVLLAHLRRGSLVVRVGDRVALGDQVGECGNSGNSTQPHVHVQATDSTDWPTARGLPIAFVDDETRDPWVPRNGRPFYAT</sequence>
<accession>A0ABN2T1Y2</accession>
<dbReference type="Pfam" id="PF01551">
    <property type="entry name" value="Peptidase_M23"/>
    <property type="match status" value="1"/>
</dbReference>